<keyword evidence="16" id="KW-1185">Reference proteome</keyword>
<dbReference type="InterPro" id="IPR033900">
    <property type="entry name" value="Gram_neg_porin_domain"/>
</dbReference>
<organism evidence="14 15">
    <name type="scientific">Paraburkholderia azotifigens</name>
    <dbReference type="NCBI Taxonomy" id="2057004"/>
    <lineage>
        <taxon>Bacteria</taxon>
        <taxon>Pseudomonadati</taxon>
        <taxon>Pseudomonadota</taxon>
        <taxon>Betaproteobacteria</taxon>
        <taxon>Burkholderiales</taxon>
        <taxon>Burkholderiaceae</taxon>
        <taxon>Paraburkholderia</taxon>
    </lineage>
</organism>
<gene>
    <name evidence="14" type="ORF">FRZ40_19715</name>
    <name evidence="13" type="ORF">V4C56_38355</name>
</gene>
<keyword evidence="4" id="KW-1134">Transmembrane beta strand</keyword>
<keyword evidence="9" id="KW-0472">Membrane</keyword>
<comment type="subunit">
    <text evidence="2">Homotrimer.</text>
</comment>
<reference evidence="14 15" key="1">
    <citation type="journal article" date="2018" name="Int. J. Syst. Evol. Microbiol.">
        <title>Paraburkholderia azotifigens sp. nov., a nitrogen-fixing bacterium isolated from paddy soil.</title>
        <authorList>
            <person name="Choi G.M."/>
            <person name="Im W.T."/>
        </authorList>
    </citation>
    <scope>NUCLEOTIDE SEQUENCE [LARGE SCALE GENOMIC DNA]</scope>
    <source>
        <strain evidence="14 15">NF 2-5-3</strain>
    </source>
</reference>
<dbReference type="SUPFAM" id="SSF56935">
    <property type="entry name" value="Porins"/>
    <property type="match status" value="1"/>
</dbReference>
<dbReference type="AlphaFoldDB" id="A0A5C6VBT9"/>
<evidence type="ECO:0000313" key="13">
    <source>
        <dbReference type="EMBL" id="MEM5345474.1"/>
    </source>
</evidence>
<keyword evidence="6 11" id="KW-0732">Signal</keyword>
<evidence type="ECO:0000313" key="14">
    <source>
        <dbReference type="EMBL" id="TXC82677.1"/>
    </source>
</evidence>
<accession>A0A5C6VBT9</accession>
<sequence>MKAPARLAALLATALPLACPAAFAQNSVTLYGRVDGGVQYLNHIAQPSGGSTSSWTAEGGDWGTSMLGFKGSEDLGGGMSSVFDLETALQVMNGTTGGGRLFSRRAYVGLADKRFGQIQAGRNLFIDSDGVWEFDPFVQQAFSSASLVRGRNWQQTSNNVEYHSPVFHGFDVQGQYAFGNQADGFNRGAPGEFGRSDGIMLTYHSDLFDVRGIYDELRDVNGRMENIFTSSREYFVGANVRVSSVKIQGAYTHLSAPDTPAGQSDSADYYWLGATWDATHQLAITAAAFYVHLNEGAGDASHDPGGHATMFVLGSTYHLSQRTFLYGTVAYLRNSGQSNFSLLANARDAAGNANTNPLPGESQTGAYVGVMHVF</sequence>
<evidence type="ECO:0000313" key="15">
    <source>
        <dbReference type="Proteomes" id="UP000321776"/>
    </source>
</evidence>
<protein>
    <submittedName>
        <fullName evidence="14">Porin</fullName>
    </submittedName>
</protein>
<keyword evidence="8" id="KW-0626">Porin</keyword>
<dbReference type="PANTHER" id="PTHR34501:SF9">
    <property type="entry name" value="MAJOR OUTER MEMBRANE PROTEIN P.IA"/>
    <property type="match status" value="1"/>
</dbReference>
<dbReference type="PRINTS" id="PR00184">
    <property type="entry name" value="NEISSPPORIN"/>
</dbReference>
<evidence type="ECO:0000256" key="1">
    <source>
        <dbReference type="ARBA" id="ARBA00004571"/>
    </source>
</evidence>
<evidence type="ECO:0000256" key="6">
    <source>
        <dbReference type="ARBA" id="ARBA00022729"/>
    </source>
</evidence>
<feature type="domain" description="Porin" evidence="12">
    <location>
        <begin position="12"/>
        <end position="336"/>
    </location>
</feature>
<feature type="chain" id="PRO_5022842014" evidence="11">
    <location>
        <begin position="25"/>
        <end position="374"/>
    </location>
</feature>
<keyword evidence="10" id="KW-0998">Cell outer membrane</keyword>
<comment type="subcellular location">
    <subcellularLocation>
        <location evidence="1">Cell outer membrane</location>
        <topology evidence="1">Multi-pass membrane protein</topology>
    </subcellularLocation>
</comment>
<evidence type="ECO:0000256" key="4">
    <source>
        <dbReference type="ARBA" id="ARBA00022452"/>
    </source>
</evidence>
<evidence type="ECO:0000256" key="9">
    <source>
        <dbReference type="ARBA" id="ARBA00023136"/>
    </source>
</evidence>
<dbReference type="CDD" id="cd00342">
    <property type="entry name" value="gram_neg_porins"/>
    <property type="match status" value="1"/>
</dbReference>
<dbReference type="GO" id="GO:0015288">
    <property type="term" value="F:porin activity"/>
    <property type="evidence" value="ECO:0007669"/>
    <property type="project" value="UniProtKB-KW"/>
</dbReference>
<dbReference type="GO" id="GO:0034220">
    <property type="term" value="P:monoatomic ion transmembrane transport"/>
    <property type="evidence" value="ECO:0007669"/>
    <property type="project" value="InterPro"/>
</dbReference>
<evidence type="ECO:0000313" key="16">
    <source>
        <dbReference type="Proteomes" id="UP001481677"/>
    </source>
</evidence>
<evidence type="ECO:0000256" key="2">
    <source>
        <dbReference type="ARBA" id="ARBA00011233"/>
    </source>
</evidence>
<dbReference type="InterPro" id="IPR002299">
    <property type="entry name" value="Porin_Neis"/>
</dbReference>
<dbReference type="GO" id="GO:0009279">
    <property type="term" value="C:cell outer membrane"/>
    <property type="evidence" value="ECO:0007669"/>
    <property type="project" value="UniProtKB-SubCell"/>
</dbReference>
<keyword evidence="5" id="KW-0812">Transmembrane</keyword>
<dbReference type="Proteomes" id="UP001481677">
    <property type="component" value="Unassembled WGS sequence"/>
</dbReference>
<reference evidence="14" key="2">
    <citation type="submission" date="2019-08" db="EMBL/GenBank/DDBJ databases">
        <authorList>
            <person name="Im W.-T."/>
        </authorList>
    </citation>
    <scope>NUCLEOTIDE SEQUENCE</scope>
    <source>
        <strain evidence="14">NF 2-5-3</strain>
    </source>
</reference>
<dbReference type="PANTHER" id="PTHR34501">
    <property type="entry name" value="PROTEIN YDDL-RELATED"/>
    <property type="match status" value="1"/>
</dbReference>
<dbReference type="Gene3D" id="2.40.160.10">
    <property type="entry name" value="Porin"/>
    <property type="match status" value="1"/>
</dbReference>
<evidence type="ECO:0000259" key="12">
    <source>
        <dbReference type="Pfam" id="PF13609"/>
    </source>
</evidence>
<proteinExistence type="predicted"/>
<dbReference type="Pfam" id="PF13609">
    <property type="entry name" value="Porin_4"/>
    <property type="match status" value="1"/>
</dbReference>
<dbReference type="InterPro" id="IPR050298">
    <property type="entry name" value="Gram-neg_bact_OMP"/>
</dbReference>
<dbReference type="GO" id="GO:0046930">
    <property type="term" value="C:pore complex"/>
    <property type="evidence" value="ECO:0007669"/>
    <property type="project" value="UniProtKB-KW"/>
</dbReference>
<dbReference type="Proteomes" id="UP000321776">
    <property type="component" value="Unassembled WGS sequence"/>
</dbReference>
<evidence type="ECO:0000256" key="3">
    <source>
        <dbReference type="ARBA" id="ARBA00022448"/>
    </source>
</evidence>
<feature type="signal peptide" evidence="11">
    <location>
        <begin position="1"/>
        <end position="24"/>
    </location>
</feature>
<dbReference type="PRINTS" id="PR00182">
    <property type="entry name" value="ECOLNEIPORIN"/>
</dbReference>
<dbReference type="EMBL" id="JAZHGA010000047">
    <property type="protein sequence ID" value="MEM5345474.1"/>
    <property type="molecule type" value="Genomic_DNA"/>
</dbReference>
<keyword evidence="7" id="KW-0406">Ion transport</keyword>
<keyword evidence="3" id="KW-0813">Transport</keyword>
<reference evidence="13 16" key="3">
    <citation type="submission" date="2024-01" db="EMBL/GenBank/DDBJ databases">
        <title>The diversity of rhizobia nodulating Mimosa spp. in eleven states of Brazil covering several biomes is determined by host plant, location, and edaphic factors.</title>
        <authorList>
            <person name="Rouws L."/>
            <person name="Barauna A."/>
            <person name="Beukes C."/>
            <person name="De Faria S.M."/>
            <person name="Gross E."/>
            <person name="Dos Reis Junior F.B."/>
            <person name="Simon M."/>
            <person name="Maluk M."/>
            <person name="Odee D.W."/>
            <person name="Kenicer G."/>
            <person name="Young J.P.W."/>
            <person name="Reis V.M."/>
            <person name="Zilli J."/>
            <person name="James E.K."/>
        </authorList>
    </citation>
    <scope>NUCLEOTIDE SEQUENCE [LARGE SCALE GENOMIC DNA]</scope>
    <source>
        <strain evidence="13 16">JPY530</strain>
    </source>
</reference>
<comment type="caution">
    <text evidence="14">The sequence shown here is derived from an EMBL/GenBank/DDBJ whole genome shotgun (WGS) entry which is preliminary data.</text>
</comment>
<evidence type="ECO:0000256" key="5">
    <source>
        <dbReference type="ARBA" id="ARBA00022692"/>
    </source>
</evidence>
<evidence type="ECO:0000256" key="8">
    <source>
        <dbReference type="ARBA" id="ARBA00023114"/>
    </source>
</evidence>
<name>A0A5C6VBT9_9BURK</name>
<dbReference type="EMBL" id="VOQS01000003">
    <property type="protein sequence ID" value="TXC82677.1"/>
    <property type="molecule type" value="Genomic_DNA"/>
</dbReference>
<dbReference type="RefSeq" id="WP_028370557.1">
    <property type="nucleotide sequence ID" value="NZ_JAZHFZ010000049.1"/>
</dbReference>
<dbReference type="InterPro" id="IPR023614">
    <property type="entry name" value="Porin_dom_sf"/>
</dbReference>
<dbReference type="InterPro" id="IPR001702">
    <property type="entry name" value="Porin_Gram-ve"/>
</dbReference>
<evidence type="ECO:0000256" key="11">
    <source>
        <dbReference type="SAM" id="SignalP"/>
    </source>
</evidence>
<evidence type="ECO:0000256" key="10">
    <source>
        <dbReference type="ARBA" id="ARBA00023237"/>
    </source>
</evidence>
<evidence type="ECO:0000256" key="7">
    <source>
        <dbReference type="ARBA" id="ARBA00023065"/>
    </source>
</evidence>